<organism evidence="2 3">
    <name type="scientific">Fusarium floridanum</name>
    <dbReference type="NCBI Taxonomy" id="1325733"/>
    <lineage>
        <taxon>Eukaryota</taxon>
        <taxon>Fungi</taxon>
        <taxon>Dikarya</taxon>
        <taxon>Ascomycota</taxon>
        <taxon>Pezizomycotina</taxon>
        <taxon>Sordariomycetes</taxon>
        <taxon>Hypocreomycetidae</taxon>
        <taxon>Hypocreales</taxon>
        <taxon>Nectriaceae</taxon>
        <taxon>Fusarium</taxon>
        <taxon>Fusarium solani species complex</taxon>
    </lineage>
</organism>
<dbReference type="Proteomes" id="UP000287972">
    <property type="component" value="Unassembled WGS sequence"/>
</dbReference>
<reference evidence="2 3" key="1">
    <citation type="submission" date="2017-06" db="EMBL/GenBank/DDBJ databases">
        <title>Comparative genomic analysis of Ambrosia Fusariam Clade fungi.</title>
        <authorList>
            <person name="Stajich J.E."/>
            <person name="Carrillo J."/>
            <person name="Kijimoto T."/>
            <person name="Eskalen A."/>
            <person name="O'Donnell K."/>
            <person name="Kasson M."/>
        </authorList>
    </citation>
    <scope>NUCLEOTIDE SEQUENCE [LARGE SCALE GENOMIC DNA]</scope>
    <source>
        <strain evidence="2 3">NRRL62606</strain>
    </source>
</reference>
<evidence type="ECO:0000313" key="3">
    <source>
        <dbReference type="Proteomes" id="UP000287972"/>
    </source>
</evidence>
<feature type="region of interest" description="Disordered" evidence="1">
    <location>
        <begin position="1"/>
        <end position="39"/>
    </location>
</feature>
<dbReference type="EMBL" id="NKCL01000784">
    <property type="protein sequence ID" value="RSL51500.1"/>
    <property type="molecule type" value="Genomic_DNA"/>
</dbReference>
<evidence type="ECO:0000256" key="1">
    <source>
        <dbReference type="SAM" id="MobiDB-lite"/>
    </source>
</evidence>
<evidence type="ECO:0000313" key="2">
    <source>
        <dbReference type="EMBL" id="RSL51500.1"/>
    </source>
</evidence>
<name>A0A428PEJ8_9HYPO</name>
<feature type="compositionally biased region" description="Basic and acidic residues" evidence="1">
    <location>
        <begin position="1"/>
        <end position="36"/>
    </location>
</feature>
<feature type="region of interest" description="Disordered" evidence="1">
    <location>
        <begin position="129"/>
        <end position="165"/>
    </location>
</feature>
<gene>
    <name evidence="2" type="ORF">CEP51_015198</name>
</gene>
<accession>A0A428PEJ8</accession>
<keyword evidence="3" id="KW-1185">Reference proteome</keyword>
<feature type="compositionally biased region" description="Polar residues" evidence="1">
    <location>
        <begin position="66"/>
        <end position="81"/>
    </location>
</feature>
<feature type="region of interest" description="Disordered" evidence="1">
    <location>
        <begin position="66"/>
        <end position="100"/>
    </location>
</feature>
<protein>
    <submittedName>
        <fullName evidence="2">Uncharacterized protein</fullName>
    </submittedName>
</protein>
<dbReference type="AlphaFoldDB" id="A0A428PEJ8"/>
<proteinExistence type="predicted"/>
<feature type="compositionally biased region" description="Basic and acidic residues" evidence="1">
    <location>
        <begin position="83"/>
        <end position="98"/>
    </location>
</feature>
<comment type="caution">
    <text evidence="2">The sequence shown here is derived from an EMBL/GenBank/DDBJ whole genome shotgun (WGS) entry which is preliminary data.</text>
</comment>
<feature type="compositionally biased region" description="Polar residues" evidence="1">
    <location>
        <begin position="138"/>
        <end position="154"/>
    </location>
</feature>
<sequence>MAVAQDHIKASRTEEFGKVEKARNDKRHEGSTKEDLIPPFIRYPQSSSYSDNGSIVGVYSLKLTSATSSVESFRTASTSLQEGENKGENGDEDTRSEESSICEGQYANQPMEATLDASWVVVEDGPLPRLGLDLPPTEVQTSESRSQSSMTNPTKDTEPSNRIHRIHRCITKNISRKLIKRKEH</sequence>